<dbReference type="InterPro" id="IPR038050">
    <property type="entry name" value="Neuro_actylchol_rec"/>
</dbReference>
<feature type="transmembrane region" description="Helical" evidence="2">
    <location>
        <begin position="49"/>
        <end position="70"/>
    </location>
</feature>
<reference evidence="4" key="1">
    <citation type="submission" date="2024-02" db="UniProtKB">
        <authorList>
            <consortium name="WormBaseParasite"/>
        </authorList>
    </citation>
    <scope>IDENTIFICATION</scope>
</reference>
<evidence type="ECO:0000256" key="1">
    <source>
        <dbReference type="ARBA" id="ARBA00004141"/>
    </source>
</evidence>
<dbReference type="SUPFAM" id="SSF90112">
    <property type="entry name" value="Neurotransmitter-gated ion-channel transmembrane pore"/>
    <property type="match status" value="1"/>
</dbReference>
<keyword evidence="2" id="KW-0812">Transmembrane</keyword>
<proteinExistence type="predicted"/>
<organism evidence="3 4">
    <name type="scientific">Mesorhabditis belari</name>
    <dbReference type="NCBI Taxonomy" id="2138241"/>
    <lineage>
        <taxon>Eukaryota</taxon>
        <taxon>Metazoa</taxon>
        <taxon>Ecdysozoa</taxon>
        <taxon>Nematoda</taxon>
        <taxon>Chromadorea</taxon>
        <taxon>Rhabditida</taxon>
        <taxon>Rhabditina</taxon>
        <taxon>Rhabditomorpha</taxon>
        <taxon>Rhabditoidea</taxon>
        <taxon>Rhabditidae</taxon>
        <taxon>Mesorhabditinae</taxon>
        <taxon>Mesorhabditis</taxon>
    </lineage>
</organism>
<evidence type="ECO:0008006" key="5">
    <source>
        <dbReference type="Google" id="ProtNLM"/>
    </source>
</evidence>
<comment type="subcellular location">
    <subcellularLocation>
        <location evidence="1">Membrane</location>
        <topology evidence="1">Multi-pass membrane protein</topology>
    </subcellularLocation>
</comment>
<sequence length="115" mass="13060">MDLTYFPFDVQTCVVGFDTYTYNYSMVTQNGAIWRDFDKRIFKSVDEKLIKLTLGLTTMMSMTVLLDLVSNQIPKTSQFPVLGIYVIIDFCIIGVSCALIVILPRDKGSWKAKEA</sequence>
<keyword evidence="3" id="KW-1185">Reference proteome</keyword>
<protein>
    <recommendedName>
        <fullName evidence="5">Neurotransmitter-gated ion-channel ligand-binding domain-containing protein</fullName>
    </recommendedName>
</protein>
<name>A0AAF3FK74_9BILA</name>
<keyword evidence="2" id="KW-1133">Transmembrane helix</keyword>
<dbReference type="GO" id="GO:0016020">
    <property type="term" value="C:membrane"/>
    <property type="evidence" value="ECO:0007669"/>
    <property type="project" value="UniProtKB-SubCell"/>
</dbReference>
<dbReference type="GO" id="GO:0005230">
    <property type="term" value="F:extracellular ligand-gated monoatomic ion channel activity"/>
    <property type="evidence" value="ECO:0007669"/>
    <property type="project" value="InterPro"/>
</dbReference>
<evidence type="ECO:0000313" key="4">
    <source>
        <dbReference type="WBParaSite" id="MBELARI_LOCUS7382"/>
    </source>
</evidence>
<feature type="transmembrane region" description="Helical" evidence="2">
    <location>
        <begin position="82"/>
        <end position="103"/>
    </location>
</feature>
<dbReference type="SUPFAM" id="SSF63712">
    <property type="entry name" value="Nicotinic receptor ligand binding domain-like"/>
    <property type="match status" value="1"/>
</dbReference>
<keyword evidence="2" id="KW-0472">Membrane</keyword>
<accession>A0AAF3FK74</accession>
<dbReference type="Gene3D" id="1.20.58.390">
    <property type="entry name" value="Neurotransmitter-gated ion-channel transmembrane domain"/>
    <property type="match status" value="1"/>
</dbReference>
<dbReference type="InterPro" id="IPR036719">
    <property type="entry name" value="Neuro-gated_channel_TM_sf"/>
</dbReference>
<dbReference type="Gene3D" id="2.70.170.10">
    <property type="entry name" value="Neurotransmitter-gated ion-channel ligand-binding domain"/>
    <property type="match status" value="1"/>
</dbReference>
<dbReference type="WBParaSite" id="MBELARI_LOCUS7382">
    <property type="protein sequence ID" value="MBELARI_LOCUS7382"/>
    <property type="gene ID" value="MBELARI_LOCUS7382"/>
</dbReference>
<dbReference type="Proteomes" id="UP000887575">
    <property type="component" value="Unassembled WGS sequence"/>
</dbReference>
<dbReference type="InterPro" id="IPR036734">
    <property type="entry name" value="Neur_chan_lig-bd_sf"/>
</dbReference>
<dbReference type="AlphaFoldDB" id="A0AAF3FK74"/>
<evidence type="ECO:0000313" key="3">
    <source>
        <dbReference type="Proteomes" id="UP000887575"/>
    </source>
</evidence>
<evidence type="ECO:0000256" key="2">
    <source>
        <dbReference type="SAM" id="Phobius"/>
    </source>
</evidence>